<dbReference type="CDD" id="cd07012">
    <property type="entry name" value="PBP2_Bug_TTT"/>
    <property type="match status" value="1"/>
</dbReference>
<reference evidence="2 3" key="1">
    <citation type="journal article" date="2024" name="Fungal Genet. Biol.">
        <title>The porcine skin microbiome exhibits broad fungal antagonism.</title>
        <authorList>
            <person name="De La Cruz K.F."/>
            <person name="Townsend E.C."/>
            <person name="Alex Cheong J.Z."/>
            <person name="Salamzade R."/>
            <person name="Liu A."/>
            <person name="Sandstrom S."/>
            <person name="Davila E."/>
            <person name="Huang L."/>
            <person name="Xu K.H."/>
            <person name="Wu S.Y."/>
            <person name="Meudt J.J."/>
            <person name="Shanmuganayagam D."/>
            <person name="Gibson A.L.F."/>
            <person name="Kalan L.R."/>
        </authorList>
    </citation>
    <scope>NUCLEOTIDE SEQUENCE [LARGE SCALE GENOMIC DNA]</scope>
    <source>
        <strain evidence="2 3">LK2625</strain>
    </source>
</reference>
<dbReference type="InterPro" id="IPR005064">
    <property type="entry name" value="BUG"/>
</dbReference>
<comment type="similarity">
    <text evidence="1">Belongs to the UPF0065 (bug) family.</text>
</comment>
<dbReference type="PIRSF" id="PIRSF017082">
    <property type="entry name" value="YflP"/>
    <property type="match status" value="1"/>
</dbReference>
<evidence type="ECO:0000256" key="1">
    <source>
        <dbReference type="ARBA" id="ARBA00006987"/>
    </source>
</evidence>
<name>A0ABV3V4N6_9MICC</name>
<dbReference type="Gene3D" id="3.40.190.10">
    <property type="entry name" value="Periplasmic binding protein-like II"/>
    <property type="match status" value="1"/>
</dbReference>
<organism evidence="2 3">
    <name type="scientific">Kocuria carniphila</name>
    <dbReference type="NCBI Taxonomy" id="262208"/>
    <lineage>
        <taxon>Bacteria</taxon>
        <taxon>Bacillati</taxon>
        <taxon>Actinomycetota</taxon>
        <taxon>Actinomycetes</taxon>
        <taxon>Micrococcales</taxon>
        <taxon>Micrococcaceae</taxon>
        <taxon>Kocuria</taxon>
    </lineage>
</organism>
<dbReference type="PANTHER" id="PTHR42928">
    <property type="entry name" value="TRICARBOXYLATE-BINDING PROTEIN"/>
    <property type="match status" value="1"/>
</dbReference>
<proteinExistence type="inferred from homology"/>
<keyword evidence="3" id="KW-1185">Reference proteome</keyword>
<protein>
    <submittedName>
        <fullName evidence="2">Tripartite tricarboxylate transporter substrate-binding protein</fullName>
    </submittedName>
</protein>
<gene>
    <name evidence="2" type="ORF">VVR66_13190</name>
</gene>
<comment type="caution">
    <text evidence="2">The sequence shown here is derived from an EMBL/GenBank/DDBJ whole genome shotgun (WGS) entry which is preliminary data.</text>
</comment>
<dbReference type="SUPFAM" id="SSF53850">
    <property type="entry name" value="Periplasmic binding protein-like II"/>
    <property type="match status" value="1"/>
</dbReference>
<dbReference type="PANTHER" id="PTHR42928:SF3">
    <property type="entry name" value="UPF0065 PROTEIN YFLP"/>
    <property type="match status" value="1"/>
</dbReference>
<evidence type="ECO:0000313" key="3">
    <source>
        <dbReference type="Proteomes" id="UP001558481"/>
    </source>
</evidence>
<dbReference type="Pfam" id="PF03401">
    <property type="entry name" value="TctC"/>
    <property type="match status" value="1"/>
</dbReference>
<dbReference type="Gene3D" id="3.40.190.150">
    <property type="entry name" value="Bordetella uptake gene, domain 1"/>
    <property type="match status" value="1"/>
</dbReference>
<sequence>MPSAHLIQETSLVEKPPPNRRQFITYGIGGLIAAGAIGTAVTGSISSASGGNNLRSSMTIIAPAAAGGGWDTVAREMQQAQRVNSIINNTQVVNMPGAGGTIALGNLSVLDGDANNLMVGGTGQLAATIQYDSATEYEDVNPLAVTVEEYDVIVVPADSPYKTLDDLMKAWAQNPGNVPWTGGGSFDQLVVTEMAIAGGIKPADMIYVSSDGGGESTQALLNGTVAAAASGYPDSIDQIESGRLRALALVAEEPLEGSDIPTTVEQGYDVTLANWRILMAPGGITDDEKQELENIVLETIETPEWREAIERYNWNENVITGDELTQFIKDETERITALYKELGV</sequence>
<evidence type="ECO:0000313" key="2">
    <source>
        <dbReference type="EMBL" id="MEX3595671.1"/>
    </source>
</evidence>
<dbReference type="InterPro" id="IPR042100">
    <property type="entry name" value="Bug_dom1"/>
</dbReference>
<accession>A0ABV3V4N6</accession>
<dbReference type="Proteomes" id="UP001558481">
    <property type="component" value="Unassembled WGS sequence"/>
</dbReference>
<dbReference type="EMBL" id="JAYWLU010000015">
    <property type="protein sequence ID" value="MEX3595671.1"/>
    <property type="molecule type" value="Genomic_DNA"/>
</dbReference>
<dbReference type="RefSeq" id="WP_368629850.1">
    <property type="nucleotide sequence ID" value="NZ_JAYWLU010000015.1"/>
</dbReference>